<dbReference type="Pfam" id="PF08402">
    <property type="entry name" value="TOBE_2"/>
    <property type="match status" value="1"/>
</dbReference>
<dbReference type="GO" id="GO:0005524">
    <property type="term" value="F:ATP binding"/>
    <property type="evidence" value="ECO:0007669"/>
    <property type="project" value="UniProtKB-KW"/>
</dbReference>
<organism evidence="9 11">
    <name type="scientific">Achromobacter denitrificans</name>
    <name type="common">Alcaligenes denitrificans</name>
    <dbReference type="NCBI Taxonomy" id="32002"/>
    <lineage>
        <taxon>Bacteria</taxon>
        <taxon>Pseudomonadati</taxon>
        <taxon>Pseudomonadota</taxon>
        <taxon>Betaproteobacteria</taxon>
        <taxon>Burkholderiales</taxon>
        <taxon>Alcaligenaceae</taxon>
        <taxon>Achromobacter</taxon>
    </lineage>
</organism>
<gene>
    <name evidence="7" type="primary">potA</name>
    <name evidence="10" type="ORF">AAIK43_34570</name>
    <name evidence="9" type="ORF">FOC81_21825</name>
</gene>
<evidence type="ECO:0000256" key="4">
    <source>
        <dbReference type="ARBA" id="ARBA00022840"/>
    </source>
</evidence>
<dbReference type="InterPro" id="IPR017871">
    <property type="entry name" value="ABC_transporter-like_CS"/>
</dbReference>
<dbReference type="Pfam" id="PF00005">
    <property type="entry name" value="ABC_tran"/>
    <property type="match status" value="1"/>
</dbReference>
<dbReference type="Proteomes" id="UP000509782">
    <property type="component" value="Chromosome"/>
</dbReference>
<comment type="catalytic activity">
    <reaction evidence="7">
        <text>ATP + H2O + polyamine-[polyamine-binding protein]Side 1 = ADP + phosphate + polyamineSide 2 + [polyamine-binding protein]Side 1.</text>
        <dbReference type="EC" id="7.6.2.11"/>
    </reaction>
</comment>
<feature type="domain" description="ABC transporter" evidence="8">
    <location>
        <begin position="11"/>
        <end position="241"/>
    </location>
</feature>
<evidence type="ECO:0000313" key="11">
    <source>
        <dbReference type="Proteomes" id="UP000509782"/>
    </source>
</evidence>
<dbReference type="OrthoDB" id="5298774at2"/>
<keyword evidence="2 7" id="KW-1003">Cell membrane</keyword>
<proteinExistence type="inferred from homology"/>
<reference evidence="10 12" key="2">
    <citation type="submission" date="2024-05" db="EMBL/GenBank/DDBJ databases">
        <title>Achromobacter denitrificans. BP1, complete genome.</title>
        <authorList>
            <person name="Zhang B."/>
        </authorList>
    </citation>
    <scope>NUCLEOTIDE SEQUENCE [LARGE SCALE GENOMIC DNA]</scope>
    <source>
        <strain evidence="10 12">BP1</strain>
    </source>
</reference>
<evidence type="ECO:0000259" key="8">
    <source>
        <dbReference type="PROSITE" id="PS50893"/>
    </source>
</evidence>
<evidence type="ECO:0000256" key="6">
    <source>
        <dbReference type="ARBA" id="ARBA00023136"/>
    </source>
</evidence>
<dbReference type="PROSITE" id="PS50893">
    <property type="entry name" value="ABC_TRANSPORTER_2"/>
    <property type="match status" value="1"/>
</dbReference>
<dbReference type="PROSITE" id="PS00211">
    <property type="entry name" value="ABC_TRANSPORTER_1"/>
    <property type="match status" value="1"/>
</dbReference>
<dbReference type="PANTHER" id="PTHR42781:SF4">
    <property type="entry name" value="SPERMIDINE_PUTRESCINE IMPORT ATP-BINDING PROTEIN POTA"/>
    <property type="match status" value="1"/>
</dbReference>
<evidence type="ECO:0000256" key="3">
    <source>
        <dbReference type="ARBA" id="ARBA00022741"/>
    </source>
</evidence>
<dbReference type="FunFam" id="3.40.50.300:FF:000133">
    <property type="entry name" value="Spermidine/putrescine import ATP-binding protein PotA"/>
    <property type="match status" value="1"/>
</dbReference>
<dbReference type="SUPFAM" id="SSF52540">
    <property type="entry name" value="P-loop containing nucleoside triphosphate hydrolases"/>
    <property type="match status" value="1"/>
</dbReference>
<dbReference type="GO" id="GO:0043190">
    <property type="term" value="C:ATP-binding cassette (ABC) transporter complex"/>
    <property type="evidence" value="ECO:0007669"/>
    <property type="project" value="InterPro"/>
</dbReference>
<dbReference type="RefSeq" id="WP_088147173.1">
    <property type="nucleotide sequence ID" value="NZ_CADIKP010000001.1"/>
</dbReference>
<dbReference type="GO" id="GO:0016887">
    <property type="term" value="F:ATP hydrolysis activity"/>
    <property type="evidence" value="ECO:0007669"/>
    <property type="project" value="InterPro"/>
</dbReference>
<name>A0A3R9HQH6_ACHDE</name>
<dbReference type="NCBIfam" id="TIGR01187">
    <property type="entry name" value="potA"/>
    <property type="match status" value="1"/>
</dbReference>
<dbReference type="STRING" id="32002.BVK87_08080"/>
<evidence type="ECO:0000313" key="9">
    <source>
        <dbReference type="EMBL" id="QKQ49198.1"/>
    </source>
</evidence>
<dbReference type="InterPro" id="IPR027417">
    <property type="entry name" value="P-loop_NTPase"/>
</dbReference>
<keyword evidence="6 7" id="KW-0472">Membrane</keyword>
<dbReference type="InterPro" id="IPR013611">
    <property type="entry name" value="Transp-assoc_OB_typ2"/>
</dbReference>
<keyword evidence="3 7" id="KW-0547">Nucleotide-binding</keyword>
<dbReference type="InterPro" id="IPR008995">
    <property type="entry name" value="Mo/tungstate-bd_C_term_dom"/>
</dbReference>
<accession>A0A3R9HQH6</accession>
<reference evidence="9 11" key="1">
    <citation type="submission" date="2020-05" db="EMBL/GenBank/DDBJ databases">
        <title>FDA dAtabase for Regulatory Grade micrObial Sequences (FDA-ARGOS): Supporting development and validation of Infectious Disease Dx tests.</title>
        <authorList>
            <person name="Sproer C."/>
            <person name="Gronow S."/>
            <person name="Severitt S."/>
            <person name="Schroder I."/>
            <person name="Tallon L."/>
            <person name="Sadzewicz L."/>
            <person name="Zhao X."/>
            <person name="Vavikolanu K."/>
            <person name="Mehta A."/>
            <person name="Aluvathingal J."/>
            <person name="Nadendla S."/>
            <person name="Myers T."/>
            <person name="Yan Y."/>
            <person name="Sichtig H."/>
        </authorList>
    </citation>
    <scope>NUCLEOTIDE SEQUENCE [LARGE SCALE GENOMIC DNA]</scope>
    <source>
        <strain evidence="9 11">FDAARGOS_787</strain>
    </source>
</reference>
<dbReference type="AlphaFoldDB" id="A0A3R9HQH6"/>
<dbReference type="InterPro" id="IPR050093">
    <property type="entry name" value="ABC_SmlMolc_Importer"/>
</dbReference>
<comment type="similarity">
    <text evidence="7">Belongs to the ABC transporter superfamily. Spermidine/putrescine importer (TC 3.A.1.11.1) family.</text>
</comment>
<keyword evidence="12" id="KW-1185">Reference proteome</keyword>
<dbReference type="InterPro" id="IPR005893">
    <property type="entry name" value="PotA-like"/>
</dbReference>
<evidence type="ECO:0000313" key="10">
    <source>
        <dbReference type="EMBL" id="XAN16433.1"/>
    </source>
</evidence>
<dbReference type="PANTHER" id="PTHR42781">
    <property type="entry name" value="SPERMIDINE/PUTRESCINE IMPORT ATP-BINDING PROTEIN POTA"/>
    <property type="match status" value="1"/>
</dbReference>
<dbReference type="EMBL" id="CP054569">
    <property type="protein sequence ID" value="QKQ49198.1"/>
    <property type="molecule type" value="Genomic_DNA"/>
</dbReference>
<protein>
    <recommendedName>
        <fullName evidence="7">Spermidine/putrescine import ATP-binding protein PotA</fullName>
        <ecNumber evidence="7">7.6.2.11</ecNumber>
    </recommendedName>
</protein>
<dbReference type="Gene3D" id="3.40.50.300">
    <property type="entry name" value="P-loop containing nucleotide triphosphate hydrolases"/>
    <property type="match status" value="1"/>
</dbReference>
<dbReference type="InterPro" id="IPR003439">
    <property type="entry name" value="ABC_transporter-like_ATP-bd"/>
</dbReference>
<dbReference type="SUPFAM" id="SSF50331">
    <property type="entry name" value="MOP-like"/>
    <property type="match status" value="1"/>
</dbReference>
<evidence type="ECO:0000313" key="12">
    <source>
        <dbReference type="Proteomes" id="UP001446337"/>
    </source>
</evidence>
<dbReference type="InterPro" id="IPR003593">
    <property type="entry name" value="AAA+_ATPase"/>
</dbReference>
<evidence type="ECO:0000256" key="5">
    <source>
        <dbReference type="ARBA" id="ARBA00022967"/>
    </source>
</evidence>
<dbReference type="Proteomes" id="UP001446337">
    <property type="component" value="Chromosome"/>
</dbReference>
<dbReference type="SMART" id="SM00382">
    <property type="entry name" value="AAA"/>
    <property type="match status" value="1"/>
</dbReference>
<dbReference type="Gene3D" id="2.40.50.100">
    <property type="match status" value="1"/>
</dbReference>
<comment type="subunit">
    <text evidence="7">The complex is composed of two ATP-binding proteins (PotA), two transmembrane proteins (PotB and PotC) and a solute-binding protein (PotD).</text>
</comment>
<evidence type="ECO:0000256" key="2">
    <source>
        <dbReference type="ARBA" id="ARBA00022475"/>
    </source>
</evidence>
<keyword evidence="5 7" id="KW-1278">Translocase</keyword>
<sequence length="366" mass="40026">MTDAKQRGLPIAAEGLCKAYGAQTVLDQVDLEVRSGEFLTLLGPSGSGKTTLLMALAGFVQPDAGDLRFGGRSMVSEPAHRRDIGMVFQSYALFPHMTVGENIGYPLRLRKCAKAEIRERVAGALELVRLPDVADRRVSQLSGGQRQRVALARAIVFEPAILLMDEPLSALDKQLREQMQREIRQLHDRLGVTTVYVTHDQREALTMSDRVAVMNRGRIEQIAGARSIYQRPATRFVADFIGESHFLPVRREGGRHLVAGRPLALPAGQDAPGGDEAWLMLRPENLMLADAAPDPACNLLSGVVADTVFQGESSRLFVRLDDGLEVSLRLGPTQIRESGIATGQKVTLALHVEDTVLIPKEARDGR</sequence>
<keyword evidence="1 7" id="KW-0813">Transport</keyword>
<dbReference type="GO" id="GO:0015847">
    <property type="term" value="P:putrescine transport"/>
    <property type="evidence" value="ECO:0007669"/>
    <property type="project" value="UniProtKB-ARBA"/>
</dbReference>
<comment type="function">
    <text evidence="7">Part of the ABC transporter complex PotABCD involved in spermidine/putrescine import. Responsible for energy coupling to the transport system.</text>
</comment>
<dbReference type="EMBL" id="CP154792">
    <property type="protein sequence ID" value="XAN16433.1"/>
    <property type="molecule type" value="Genomic_DNA"/>
</dbReference>
<keyword evidence="4 7" id="KW-0067">ATP-binding</keyword>
<dbReference type="EC" id="7.6.2.11" evidence="7"/>
<dbReference type="GO" id="GO:0015417">
    <property type="term" value="F:ABC-type polyamine transporter activity"/>
    <property type="evidence" value="ECO:0007669"/>
    <property type="project" value="UniProtKB-EC"/>
</dbReference>
<evidence type="ECO:0000256" key="7">
    <source>
        <dbReference type="RuleBase" id="RU364083"/>
    </source>
</evidence>
<evidence type="ECO:0000256" key="1">
    <source>
        <dbReference type="ARBA" id="ARBA00022448"/>
    </source>
</evidence>